<evidence type="ECO:0008006" key="4">
    <source>
        <dbReference type="Google" id="ProtNLM"/>
    </source>
</evidence>
<feature type="transmembrane region" description="Helical" evidence="1">
    <location>
        <begin position="51"/>
        <end position="68"/>
    </location>
</feature>
<gene>
    <name evidence="2" type="ORF">HXK26_00320</name>
</gene>
<comment type="caution">
    <text evidence="2">The sequence shown here is derived from an EMBL/GenBank/DDBJ whole genome shotgun (WGS) entry which is preliminary data.</text>
</comment>
<accession>A0A930YMN6</accession>
<evidence type="ECO:0000256" key="1">
    <source>
        <dbReference type="SAM" id="Phobius"/>
    </source>
</evidence>
<dbReference type="AlphaFoldDB" id="A0A930YMN6"/>
<dbReference type="Proteomes" id="UP000698335">
    <property type="component" value="Unassembled WGS sequence"/>
</dbReference>
<evidence type="ECO:0000313" key="3">
    <source>
        <dbReference type="Proteomes" id="UP000698335"/>
    </source>
</evidence>
<dbReference type="InterPro" id="IPR027417">
    <property type="entry name" value="P-loop_NTPase"/>
</dbReference>
<keyword evidence="1" id="KW-1133">Transmembrane helix</keyword>
<keyword evidence="1" id="KW-0812">Transmembrane</keyword>
<evidence type="ECO:0000313" key="2">
    <source>
        <dbReference type="EMBL" id="MBF4807138.1"/>
    </source>
</evidence>
<reference evidence="2" key="1">
    <citation type="submission" date="2020-04" db="EMBL/GenBank/DDBJ databases">
        <title>Deep metagenomics examines the oral microbiome during advanced dental caries in children, revealing novel taxa and co-occurrences with host molecules.</title>
        <authorList>
            <person name="Baker J.L."/>
            <person name="Morton J.T."/>
            <person name="Dinis M."/>
            <person name="Alvarez R."/>
            <person name="Tran N.C."/>
            <person name="Knight R."/>
            <person name="Edlund A."/>
        </authorList>
    </citation>
    <scope>NUCLEOTIDE SEQUENCE</scope>
    <source>
        <strain evidence="2">JCVI_38_bin.5</strain>
    </source>
</reference>
<organism evidence="2 3">
    <name type="scientific">Lancefieldella rimae</name>
    <dbReference type="NCBI Taxonomy" id="1383"/>
    <lineage>
        <taxon>Bacteria</taxon>
        <taxon>Bacillati</taxon>
        <taxon>Actinomycetota</taxon>
        <taxon>Coriobacteriia</taxon>
        <taxon>Coriobacteriales</taxon>
        <taxon>Atopobiaceae</taxon>
        <taxon>Lancefieldella</taxon>
    </lineage>
</organism>
<name>A0A930YMN6_9ACTN</name>
<dbReference type="Gene3D" id="3.40.50.300">
    <property type="entry name" value="P-loop containing nucleotide triphosphate hydrolases"/>
    <property type="match status" value="1"/>
</dbReference>
<feature type="non-terminal residue" evidence="2">
    <location>
        <position position="79"/>
    </location>
</feature>
<keyword evidence="1" id="KW-0472">Membrane</keyword>
<dbReference type="EMBL" id="JABZGW010000003">
    <property type="protein sequence ID" value="MBF4807138.1"/>
    <property type="molecule type" value="Genomic_DNA"/>
</dbReference>
<sequence length="79" mass="8838">MVTLAGQAGMKFAGWQQRDLEILAAIDDNLQFVQRIVGLAIPRQNGKTTTIMWYVLTLAIVFGARVLWTAHNYSTTIKT</sequence>
<proteinExistence type="predicted"/>
<protein>
    <recommendedName>
        <fullName evidence="4">Terminase</fullName>
    </recommendedName>
</protein>